<dbReference type="VEuPathDB" id="FungiDB:CTRG_03259"/>
<feature type="transmembrane region" description="Helical" evidence="1">
    <location>
        <begin position="145"/>
        <end position="164"/>
    </location>
</feature>
<reference evidence="2 3" key="1">
    <citation type="journal article" date="2009" name="Nature">
        <title>Evolution of pathogenicity and sexual reproduction in eight Candida genomes.</title>
        <authorList>
            <person name="Butler G."/>
            <person name="Rasmussen M.D."/>
            <person name="Lin M.F."/>
            <person name="Santos M.A."/>
            <person name="Sakthikumar S."/>
            <person name="Munro C.A."/>
            <person name="Rheinbay E."/>
            <person name="Grabherr M."/>
            <person name="Forche A."/>
            <person name="Reedy J.L."/>
            <person name="Agrafioti I."/>
            <person name="Arnaud M.B."/>
            <person name="Bates S."/>
            <person name="Brown A.J."/>
            <person name="Brunke S."/>
            <person name="Costanzo M.C."/>
            <person name="Fitzpatrick D.A."/>
            <person name="de Groot P.W."/>
            <person name="Harris D."/>
            <person name="Hoyer L.L."/>
            <person name="Hube B."/>
            <person name="Klis F.M."/>
            <person name="Kodira C."/>
            <person name="Lennard N."/>
            <person name="Logue M.E."/>
            <person name="Martin R."/>
            <person name="Neiman A.M."/>
            <person name="Nikolaou E."/>
            <person name="Quail M.A."/>
            <person name="Quinn J."/>
            <person name="Santos M.C."/>
            <person name="Schmitzberger F.F."/>
            <person name="Sherlock G."/>
            <person name="Shah P."/>
            <person name="Silverstein K.A."/>
            <person name="Skrzypek M.S."/>
            <person name="Soll D."/>
            <person name="Staggs R."/>
            <person name="Stansfield I."/>
            <person name="Stumpf M.P."/>
            <person name="Sudbery P.E."/>
            <person name="Srikantha T."/>
            <person name="Zeng Q."/>
            <person name="Berman J."/>
            <person name="Berriman M."/>
            <person name="Heitman J."/>
            <person name="Gow N.A."/>
            <person name="Lorenz M.C."/>
            <person name="Birren B.W."/>
            <person name="Kellis M."/>
            <person name="Cuomo C.A."/>
        </authorList>
    </citation>
    <scope>NUCLEOTIDE SEQUENCE [LARGE SCALE GENOMIC DNA]</scope>
    <source>
        <strain evidence="3">ATCC MYA-3404 / T1</strain>
    </source>
</reference>
<evidence type="ECO:0000313" key="3">
    <source>
        <dbReference type="Proteomes" id="UP000002037"/>
    </source>
</evidence>
<keyword evidence="3" id="KW-1185">Reference proteome</keyword>
<protein>
    <submittedName>
        <fullName evidence="2">Uncharacterized protein</fullName>
    </submittedName>
</protein>
<sequence>MDSVKAVSDMTILNSDMDQIKSAQLNSDMVVVKSVLLNSVMDLIKPVQNKSVVMVSDKSDLMISVPMVQLLSVMVKVIKDNTVVSVLSDTMTEQDSVPMVAPQLSVAALVVIISVDLSVLLSSVQVSATVVVQSVNKDISTRSDSVLMVQLLSVLSVTVNPMMVNISEPVVVHHHLLVPIMIVLTIIILVVVTMVVHLLSDMVIQTIPQESVPVSVSVLVPSVSVLSVVNVSENHQTISDFHLNLKSVLTIWMQRLPSYSKNCKRKLIRNSREVMKMPKSLLKLRQLMMMMI</sequence>
<dbReference type="GeneID" id="8295981"/>
<name>C5MB17_CANTT</name>
<keyword evidence="1" id="KW-0472">Membrane</keyword>
<keyword evidence="1" id="KW-1133">Transmembrane helix</keyword>
<proteinExistence type="predicted"/>
<dbReference type="KEGG" id="ctp:CTRG_03259"/>
<dbReference type="EMBL" id="GG692398">
    <property type="protein sequence ID" value="EER32834.1"/>
    <property type="molecule type" value="Genomic_DNA"/>
</dbReference>
<keyword evidence="1" id="KW-0812">Transmembrane</keyword>
<dbReference type="RefSeq" id="XP_002548962.1">
    <property type="nucleotide sequence ID" value="XM_002548916.1"/>
</dbReference>
<organism evidence="2 3">
    <name type="scientific">Candida tropicalis (strain ATCC MYA-3404 / T1)</name>
    <name type="common">Yeast</name>
    <dbReference type="NCBI Taxonomy" id="294747"/>
    <lineage>
        <taxon>Eukaryota</taxon>
        <taxon>Fungi</taxon>
        <taxon>Dikarya</taxon>
        <taxon>Ascomycota</taxon>
        <taxon>Saccharomycotina</taxon>
        <taxon>Pichiomycetes</taxon>
        <taxon>Debaryomycetaceae</taxon>
        <taxon>Candida/Lodderomyces clade</taxon>
        <taxon>Candida</taxon>
    </lineage>
</organism>
<dbReference type="HOGENOM" id="CLU_953156_0_0_1"/>
<evidence type="ECO:0000313" key="2">
    <source>
        <dbReference type="EMBL" id="EER32834.1"/>
    </source>
</evidence>
<gene>
    <name evidence="2" type="ORF">CTRG_03259</name>
</gene>
<dbReference type="Proteomes" id="UP000002037">
    <property type="component" value="Unassembled WGS sequence"/>
</dbReference>
<feature type="transmembrane region" description="Helical" evidence="1">
    <location>
        <begin position="176"/>
        <end position="199"/>
    </location>
</feature>
<evidence type="ECO:0000256" key="1">
    <source>
        <dbReference type="SAM" id="Phobius"/>
    </source>
</evidence>
<accession>C5MB17</accession>
<dbReference type="AlphaFoldDB" id="C5MB17"/>